<evidence type="ECO:0000313" key="1">
    <source>
        <dbReference type="EMBL" id="MBB5855714.1"/>
    </source>
</evidence>
<evidence type="ECO:0000313" key="2">
    <source>
        <dbReference type="Proteomes" id="UP000580861"/>
    </source>
</evidence>
<comment type="caution">
    <text evidence="1">The sequence shown here is derived from an EMBL/GenBank/DDBJ whole genome shotgun (WGS) entry which is preliminary data.</text>
</comment>
<gene>
    <name evidence="1" type="ORF">HDA45_005801</name>
</gene>
<organism evidence="1 2">
    <name type="scientific">Amycolatopsis umgeniensis</name>
    <dbReference type="NCBI Taxonomy" id="336628"/>
    <lineage>
        <taxon>Bacteria</taxon>
        <taxon>Bacillati</taxon>
        <taxon>Actinomycetota</taxon>
        <taxon>Actinomycetes</taxon>
        <taxon>Pseudonocardiales</taxon>
        <taxon>Pseudonocardiaceae</taxon>
        <taxon>Amycolatopsis</taxon>
    </lineage>
</organism>
<sequence>MTRTAGPLRRRFREIFLDQPAAGERLALTRLTLGAAIIRTVWHLPPGAFFAEFSKLLEETQSPRRAGTRLSAAGYETLRAATVLSVGAWAVGVEHPAVKVLANASYAALQRHVVGFDRELWSFTGHLNAGLALLSFADTRGGVAERNPQLASALLATAQAGYAMVYLQSGLAKFTGSGWRWLDGRTVRYSWGELGTAAGKRLALLPRPVAAAASVATVAFELGFAPALAASWRNRAAFGFASMAFHAAVKATMDISFWHFSWLAAPLFSAPPGLGRWVADHVYKDRRIAAAAFALACLGHLHHTLNLGSERVRTNHH</sequence>
<dbReference type="Proteomes" id="UP000580861">
    <property type="component" value="Unassembled WGS sequence"/>
</dbReference>
<keyword evidence="2" id="KW-1185">Reference proteome</keyword>
<evidence type="ECO:0008006" key="3">
    <source>
        <dbReference type="Google" id="ProtNLM"/>
    </source>
</evidence>
<dbReference type="AlphaFoldDB" id="A0A841BB21"/>
<dbReference type="RefSeq" id="WP_184900618.1">
    <property type="nucleotide sequence ID" value="NZ_JACHMX010000001.1"/>
</dbReference>
<proteinExistence type="predicted"/>
<accession>A0A841BB21</accession>
<name>A0A841BB21_9PSEU</name>
<reference evidence="1 2" key="1">
    <citation type="submission" date="2020-08" db="EMBL/GenBank/DDBJ databases">
        <title>Sequencing the genomes of 1000 actinobacteria strains.</title>
        <authorList>
            <person name="Klenk H.-P."/>
        </authorList>
    </citation>
    <scope>NUCLEOTIDE SEQUENCE [LARGE SCALE GENOMIC DNA]</scope>
    <source>
        <strain evidence="1 2">DSM 45272</strain>
    </source>
</reference>
<dbReference type="EMBL" id="JACHMX010000001">
    <property type="protein sequence ID" value="MBB5855714.1"/>
    <property type="molecule type" value="Genomic_DNA"/>
</dbReference>
<protein>
    <recommendedName>
        <fullName evidence="3">HTTM domain-containing protein</fullName>
    </recommendedName>
</protein>